<dbReference type="KEGG" id="sva:SVA_2471"/>
<feature type="transmembrane region" description="Helical" evidence="8">
    <location>
        <begin position="31"/>
        <end position="50"/>
    </location>
</feature>
<evidence type="ECO:0000256" key="2">
    <source>
        <dbReference type="ARBA" id="ARBA00005346"/>
    </source>
</evidence>
<dbReference type="Pfam" id="PF00361">
    <property type="entry name" value="Proton_antipo_M"/>
    <property type="match status" value="1"/>
</dbReference>
<keyword evidence="5 8" id="KW-1133">Transmembrane helix</keyword>
<feature type="transmembrane region" description="Helical" evidence="8">
    <location>
        <begin position="252"/>
        <end position="273"/>
    </location>
</feature>
<feature type="transmembrane region" description="Helical" evidence="8">
    <location>
        <begin position="160"/>
        <end position="184"/>
    </location>
</feature>
<dbReference type="GO" id="GO:0042773">
    <property type="term" value="P:ATP synthesis coupled electron transport"/>
    <property type="evidence" value="ECO:0007669"/>
    <property type="project" value="InterPro"/>
</dbReference>
<dbReference type="OrthoDB" id="9768329at2"/>
<feature type="transmembrane region" description="Helical" evidence="8">
    <location>
        <begin position="330"/>
        <end position="352"/>
    </location>
</feature>
<accession>A0A1B4V645</accession>
<keyword evidence="6 8" id="KW-0472">Membrane</keyword>
<reference evidence="10 11" key="1">
    <citation type="submission" date="2015-08" db="EMBL/GenBank/DDBJ databases">
        <title>Complete genome sequence of Sulfurifustis variabilis.</title>
        <authorList>
            <person name="Miura A."/>
            <person name="Kojima H."/>
            <person name="Fukui M."/>
        </authorList>
    </citation>
    <scope>NUCLEOTIDE SEQUENCE [LARGE SCALE GENOMIC DNA]</scope>
    <source>
        <strain evidence="11">skN76</strain>
    </source>
</reference>
<feature type="transmembrane region" description="Helical" evidence="8">
    <location>
        <begin position="70"/>
        <end position="98"/>
    </location>
</feature>
<evidence type="ECO:0000256" key="4">
    <source>
        <dbReference type="ARBA" id="ARBA00022692"/>
    </source>
</evidence>
<sequence>MTAHVVILPVLLPLATGVALLLLGRLGIARVRVLSLLATAALVAIAVELVGRSAGGGFEVYALGAWPPPFGIVLVLDRLSALMVLLTAALALGCLVYAAQGSDGAHLRFHVLFQLQLMGLNGAFLTGDLFNLFVFFEVLLIASYGLLLERANEARLRFGFHYVVYNLAASALFLVAVAVLYGTVGTLNMAHLARVIGSAGPDQAGLIRAAGLLLFVVFAAKAALLPLYFWLPGAYGAAPAPVAALFTVMTKVGVYAIARVYTLVFGAGAGVAAHLVDPWLFAFALATAVVGTVGALAATELRRLAAYLLIASVGTMLAGIGLFGESAIGAGIYYMVHSTVSAAALFLLADLIARERGFHGDRLSPGPPLAGPAFYGVLFFLVAVSIAGVPPLSGFIGKLLLLQAAPPNASGYALWGVVLGTAILSVVALARAGSMLFWRGQGEPAADRAPAARVELVPVVALIGASALLTGFAQPALEYAQALAGQLLSPGGYVAAVLGAPAGVAP</sequence>
<dbReference type="AlphaFoldDB" id="A0A1B4V645"/>
<evidence type="ECO:0000313" key="11">
    <source>
        <dbReference type="Proteomes" id="UP000218899"/>
    </source>
</evidence>
<dbReference type="InterPro" id="IPR001750">
    <property type="entry name" value="ND/Mrp_TM"/>
</dbReference>
<dbReference type="InterPro" id="IPR050586">
    <property type="entry name" value="CPA3_Na-H_Antiporter_D"/>
</dbReference>
<feature type="transmembrane region" description="Helical" evidence="8">
    <location>
        <begin position="204"/>
        <end position="231"/>
    </location>
</feature>
<dbReference type="Proteomes" id="UP000218899">
    <property type="component" value="Chromosome"/>
</dbReference>
<proteinExistence type="inferred from homology"/>
<feature type="transmembrane region" description="Helical" evidence="8">
    <location>
        <begin position="304"/>
        <end position="324"/>
    </location>
</feature>
<keyword evidence="11" id="KW-1185">Reference proteome</keyword>
<keyword evidence="4 7" id="KW-0812">Transmembrane</keyword>
<dbReference type="RefSeq" id="WP_096461475.1">
    <property type="nucleotide sequence ID" value="NZ_AP014936.1"/>
</dbReference>
<evidence type="ECO:0000256" key="7">
    <source>
        <dbReference type="RuleBase" id="RU000320"/>
    </source>
</evidence>
<dbReference type="EMBL" id="AP014936">
    <property type="protein sequence ID" value="BAU49019.1"/>
    <property type="molecule type" value="Genomic_DNA"/>
</dbReference>
<dbReference type="GO" id="GO:0008137">
    <property type="term" value="F:NADH dehydrogenase (ubiquinone) activity"/>
    <property type="evidence" value="ECO:0007669"/>
    <property type="project" value="InterPro"/>
</dbReference>
<feature type="transmembrane region" description="Helical" evidence="8">
    <location>
        <begin position="373"/>
        <end position="392"/>
    </location>
</feature>
<evidence type="ECO:0000313" key="10">
    <source>
        <dbReference type="EMBL" id="BAU49019.1"/>
    </source>
</evidence>
<gene>
    <name evidence="10" type="ORF">SVA_2471</name>
</gene>
<dbReference type="PANTHER" id="PTHR42703">
    <property type="entry name" value="NADH DEHYDROGENASE"/>
    <property type="match status" value="1"/>
</dbReference>
<comment type="subcellular location">
    <subcellularLocation>
        <location evidence="1">Cell membrane</location>
        <topology evidence="1">Multi-pass membrane protein</topology>
    </subcellularLocation>
    <subcellularLocation>
        <location evidence="7">Membrane</location>
        <topology evidence="7">Multi-pass membrane protein</topology>
    </subcellularLocation>
</comment>
<feature type="transmembrane region" description="Helical" evidence="8">
    <location>
        <begin position="279"/>
        <end position="297"/>
    </location>
</feature>
<evidence type="ECO:0000256" key="6">
    <source>
        <dbReference type="ARBA" id="ARBA00023136"/>
    </source>
</evidence>
<feature type="transmembrane region" description="Helical" evidence="8">
    <location>
        <begin position="130"/>
        <end position="148"/>
    </location>
</feature>
<feature type="domain" description="NADH:quinone oxidoreductase/Mrp antiporter transmembrane" evidence="9">
    <location>
        <begin position="127"/>
        <end position="422"/>
    </location>
</feature>
<dbReference type="NCBIfam" id="NF009309">
    <property type="entry name" value="PRK12666.1"/>
    <property type="match status" value="1"/>
</dbReference>
<evidence type="ECO:0000256" key="1">
    <source>
        <dbReference type="ARBA" id="ARBA00004651"/>
    </source>
</evidence>
<keyword evidence="3" id="KW-1003">Cell membrane</keyword>
<protein>
    <submittedName>
        <fullName evidence="10">Cation:proton antiporter</fullName>
    </submittedName>
</protein>
<evidence type="ECO:0000259" key="9">
    <source>
        <dbReference type="Pfam" id="PF00361"/>
    </source>
</evidence>
<organism evidence="10 11">
    <name type="scientific">Sulfurifustis variabilis</name>
    <dbReference type="NCBI Taxonomy" id="1675686"/>
    <lineage>
        <taxon>Bacteria</taxon>
        <taxon>Pseudomonadati</taxon>
        <taxon>Pseudomonadota</taxon>
        <taxon>Gammaproteobacteria</taxon>
        <taxon>Acidiferrobacterales</taxon>
        <taxon>Acidiferrobacteraceae</taxon>
        <taxon>Sulfurifustis</taxon>
    </lineage>
</organism>
<dbReference type="PANTHER" id="PTHR42703:SF1">
    <property type="entry name" value="NA(+)_H(+) ANTIPORTER SUBUNIT D1"/>
    <property type="match status" value="1"/>
</dbReference>
<dbReference type="PRINTS" id="PR01437">
    <property type="entry name" value="NUOXDRDTASE4"/>
</dbReference>
<feature type="transmembrane region" description="Helical" evidence="8">
    <location>
        <begin position="412"/>
        <end position="430"/>
    </location>
</feature>
<feature type="transmembrane region" description="Helical" evidence="8">
    <location>
        <begin position="6"/>
        <end position="24"/>
    </location>
</feature>
<evidence type="ECO:0000256" key="8">
    <source>
        <dbReference type="SAM" id="Phobius"/>
    </source>
</evidence>
<dbReference type="InterPro" id="IPR003918">
    <property type="entry name" value="NADH_UbQ_OxRdtase"/>
</dbReference>
<evidence type="ECO:0000256" key="3">
    <source>
        <dbReference type="ARBA" id="ARBA00022475"/>
    </source>
</evidence>
<dbReference type="GO" id="GO:0005886">
    <property type="term" value="C:plasma membrane"/>
    <property type="evidence" value="ECO:0007669"/>
    <property type="project" value="UniProtKB-SubCell"/>
</dbReference>
<evidence type="ECO:0000256" key="5">
    <source>
        <dbReference type="ARBA" id="ARBA00022989"/>
    </source>
</evidence>
<comment type="similarity">
    <text evidence="2">Belongs to the CPA3 antiporters (TC 2.A.63) subunit D family.</text>
</comment>
<name>A0A1B4V645_9GAMM</name>